<dbReference type="Proteomes" id="UP000680750">
    <property type="component" value="Chromosome"/>
</dbReference>
<evidence type="ECO:0000313" key="2">
    <source>
        <dbReference type="EMBL" id="BCJ26174.1"/>
    </source>
</evidence>
<name>A0A810KT94_9ACTN</name>
<accession>A0A810KT94</accession>
<dbReference type="RefSeq" id="WP_051801792.1">
    <property type="nucleotide sequence ID" value="NZ_AP023354.1"/>
</dbReference>
<dbReference type="EMBL" id="AP023354">
    <property type="protein sequence ID" value="BCJ26174.1"/>
    <property type="molecule type" value="Genomic_DNA"/>
</dbReference>
<feature type="region of interest" description="Disordered" evidence="1">
    <location>
        <begin position="135"/>
        <end position="159"/>
    </location>
</feature>
<proteinExistence type="predicted"/>
<protein>
    <submittedName>
        <fullName evidence="2">Uncharacterized protein</fullName>
    </submittedName>
</protein>
<gene>
    <name evidence="2" type="ORF">Asera_02820</name>
</gene>
<sequence>MGGTEMDRRWVAAWGTAQQLAPALDVGSGPQMPDEPAAEPTAPAELGAQTVRMVARPTVGGTAVRVALANSFGHPPVRIGAAYLAGPGGTVPLAFGGRSAVILPTGAQLHSDPVEYEVSAQTDLVVSRTWRTRRCRRRPTRPACVPPGSHRATRRPNRR</sequence>
<dbReference type="KEGG" id="aser:Asera_02820"/>
<evidence type="ECO:0000256" key="1">
    <source>
        <dbReference type="SAM" id="MobiDB-lite"/>
    </source>
</evidence>
<dbReference type="PANTHER" id="PTHR43784">
    <property type="entry name" value="GDSL-LIKE LIPASE/ACYLHYDROLASE, PUTATIVE (AFU_ORTHOLOGUE AFUA_2G00820)-RELATED"/>
    <property type="match status" value="1"/>
</dbReference>
<organism evidence="2 3">
    <name type="scientific">Actinocatenispora sera</name>
    <dbReference type="NCBI Taxonomy" id="390989"/>
    <lineage>
        <taxon>Bacteria</taxon>
        <taxon>Bacillati</taxon>
        <taxon>Actinomycetota</taxon>
        <taxon>Actinomycetes</taxon>
        <taxon>Micromonosporales</taxon>
        <taxon>Micromonosporaceae</taxon>
        <taxon>Actinocatenispora</taxon>
    </lineage>
</organism>
<keyword evidence="3" id="KW-1185">Reference proteome</keyword>
<dbReference type="AlphaFoldDB" id="A0A810KT94"/>
<reference evidence="2" key="1">
    <citation type="submission" date="2020-08" db="EMBL/GenBank/DDBJ databases">
        <title>Whole genome shotgun sequence of Actinocatenispora sera NBRC 101916.</title>
        <authorList>
            <person name="Komaki H."/>
            <person name="Tamura T."/>
        </authorList>
    </citation>
    <scope>NUCLEOTIDE SEQUENCE</scope>
    <source>
        <strain evidence="2">NBRC 101916</strain>
    </source>
</reference>
<dbReference type="InterPro" id="IPR053140">
    <property type="entry name" value="GDSL_Rv0518-like"/>
</dbReference>
<evidence type="ECO:0000313" key="3">
    <source>
        <dbReference type="Proteomes" id="UP000680750"/>
    </source>
</evidence>
<dbReference type="PANTHER" id="PTHR43784:SF2">
    <property type="entry name" value="GDSL-LIKE LIPASE_ACYLHYDROLASE, PUTATIVE (AFU_ORTHOLOGUE AFUA_2G00820)-RELATED"/>
    <property type="match status" value="1"/>
</dbReference>